<keyword evidence="2" id="KW-1185">Reference proteome</keyword>
<name>A0AAE7E5N1_9BACT</name>
<evidence type="ECO:0000313" key="2">
    <source>
        <dbReference type="Proteomes" id="UP000503313"/>
    </source>
</evidence>
<sequence>MNSNNIIFINTLGIDTIRFIISCDTLYKWLDKNGLKVEDKISNTVINSFYQKELKSKMDFQIKAIKISSVNNLSGYAIIKLNDTTINLSKSNKKRKSWFAEVVFAGLRQPTKTIKKDTYDILAMFINRFKISTMDICVDGLNKKEISKSNKFFYQNLFKEYINNKKNINLYKSSFYINNPIANEDDTDIFVKILYYDKYQKEINQNNKKLSKKLIDWKRLEVTINISRYKLKDINIADYIYDISNIAKKCFGDIKFCTQYIYQKQIEILLNGYKRRYFDSL</sequence>
<dbReference type="Proteomes" id="UP000503313">
    <property type="component" value="Chromosome"/>
</dbReference>
<gene>
    <name evidence="1" type="ORF">ADFLV_0013</name>
</gene>
<evidence type="ECO:0000313" key="1">
    <source>
        <dbReference type="EMBL" id="QKF76086.1"/>
    </source>
</evidence>
<accession>A0AAE7E5N1</accession>
<dbReference type="EMBL" id="CP053835">
    <property type="protein sequence ID" value="QKF76086.1"/>
    <property type="molecule type" value="Genomic_DNA"/>
</dbReference>
<proteinExistence type="predicted"/>
<organism evidence="1 2">
    <name type="scientific">Arcobacter defluvii</name>
    <dbReference type="NCBI Taxonomy" id="873191"/>
    <lineage>
        <taxon>Bacteria</taxon>
        <taxon>Pseudomonadati</taxon>
        <taxon>Campylobacterota</taxon>
        <taxon>Epsilonproteobacteria</taxon>
        <taxon>Campylobacterales</taxon>
        <taxon>Arcobacteraceae</taxon>
        <taxon>Arcobacter</taxon>
    </lineage>
</organism>
<protein>
    <submittedName>
        <fullName evidence="1">Uncharacterized protein</fullName>
    </submittedName>
</protein>
<dbReference type="KEGG" id="adz:ADFLV_0013"/>
<dbReference type="AlphaFoldDB" id="A0AAE7E5N1"/>
<reference evidence="1 2" key="1">
    <citation type="submission" date="2020-05" db="EMBL/GenBank/DDBJ databases">
        <title>Complete genome sequencing of Campylobacter and Arcobacter type strains.</title>
        <authorList>
            <person name="Miller W.G."/>
            <person name="Yee E."/>
        </authorList>
    </citation>
    <scope>NUCLEOTIDE SEQUENCE [LARGE SCALE GENOMIC DNA]</scope>
    <source>
        <strain evidence="1 2">LMG 25694</strain>
    </source>
</reference>